<evidence type="ECO:0000256" key="1">
    <source>
        <dbReference type="SAM" id="MobiDB-lite"/>
    </source>
</evidence>
<feature type="region of interest" description="Disordered" evidence="1">
    <location>
        <begin position="506"/>
        <end position="612"/>
    </location>
</feature>
<dbReference type="InterPro" id="IPR046468">
    <property type="entry name" value="Spt20-like_SEP"/>
</dbReference>
<evidence type="ECO:0000259" key="2">
    <source>
        <dbReference type="Pfam" id="PF12090"/>
    </source>
</evidence>
<sequence length="1225" mass="133526">MGISFKVSKTGRRFNPKPPSSAAASFPTEDKELDNVVVDASTQMSDSISFSAWKLAGEASDNKGISEISDNEVSFCLNLFPDGYSIAKPIESGSRRQTSVDVPKLLHPYDRASETLFSAMESGQLPGDILDDIPCKYVNGTLVCEVRDYRKLSSKGPSVPSVNSSPIINKVRLRMSLENIVKDVPAISDNDWSYGDLMEVESRILKALQPQLCLDPNPLLNRLSNDPAPNKLNFDLRSMRRKRLKQIPEVSVTSNNLHNKKISLDRVTESSISEGDSVSLGQRQPAYENMNTMVPLTNTTTFGSDGSHLAHQSKYPIGAASPRMIKDQRLASSGGQDVMIPFADNNPSSVHGKREHQDGHLSPLTNKKARLKGNNNLQHLGPQQFDSLHGSELHWKNTLMQQQSIGRGGQYTTNNGMPKFSQQMFEGGINQETGTMPFTIGQQGIRYSLKEEPVETDKLMGESEFANIDPRLQQRMTAQFMRPGFPQSPWNTLENSNNQKRKLVHSPHVSAGGGLPQSPLSSKSGEFSSSSHQFGAVVTSGHVSQKEKSVVTSVPSDSMHQRQNQAHAPKRRSNSVPKTPGMSGVGSPVSVGNMSVPISASSPPVGSQPLGDQTTLERFSKIEIVTMRCQLNCKRNKVNEYPIRKTNSYSPQLLMSRLPNDSNDEILKDETFLLSKSLIGGNMNVSKTRILNCTQTERIIQGNSFQLVTKARARMIMSEKGNDGTVAFHIGEIDDAQYFAAEDYLPTLPNTHIADLLATQFNSLMAREGYEVEDNLQAKAVRMNNPHTSEMQQQFPEGSSVQPPNDMARPVTTTSNQPLNSPRNVQGPPRILPPGNNTNNNNQAIQMSQGLLSSGVSMPSRSQQQSEQQMPPQQFQRSPIMLQANSMQHLNVAQNTANMQMGPTTHMGNRQSSLQHQILLQQQQQRRMMPGGSLGNVGMSSIGNNIVGLGGLGSGMGIGGTRVGGTRIPAGMGATLSSINSLNSQNAMNLSSAANISNAYRNVTITPEQATMMNLRLQQQNRSNISNMLGGPQSSNIGGGMPGGGSRQQMHPGSTGLSMLSPTLNRANINQMQRAAMGQMGPPKLTSNMNTFMNQQQQQQQQQQQMHLQQPQQQMQLQQQQQQQQMQQQQQQQETSSPLQAVVSPQQVGSPSGSMGIAHQMGQQQLQQQQASPQQRTPMSPQLSSGGMHGMAGGNLEACPASPQLSSQTMGSVGSMANSPMELPP</sequence>
<feature type="compositionally biased region" description="Polar residues" evidence="1">
    <location>
        <begin position="787"/>
        <end position="803"/>
    </location>
</feature>
<feature type="domain" description="PHL" evidence="3">
    <location>
        <begin position="628"/>
        <end position="779"/>
    </location>
</feature>
<dbReference type="InterPro" id="IPR021950">
    <property type="entry name" value="Spt20"/>
</dbReference>
<protein>
    <submittedName>
        <fullName evidence="4">Uncharacterized protein</fullName>
    </submittedName>
</protein>
<comment type="caution">
    <text evidence="4">The sequence shown here is derived from an EMBL/GenBank/DDBJ whole genome shotgun (WGS) entry which is preliminary data.</text>
</comment>
<dbReference type="PANTHER" id="PTHR13526">
    <property type="entry name" value="TRANSCRIPTION FACTOR SPT20 HOMOLOG"/>
    <property type="match status" value="1"/>
</dbReference>
<feature type="region of interest" description="Disordered" evidence="1">
    <location>
        <begin position="1079"/>
        <end position="1109"/>
    </location>
</feature>
<evidence type="ECO:0000313" key="4">
    <source>
        <dbReference type="EMBL" id="KAL3632086.1"/>
    </source>
</evidence>
<dbReference type="Pfam" id="PF20474">
    <property type="entry name" value="PHL"/>
    <property type="match status" value="1"/>
</dbReference>
<feature type="compositionally biased region" description="Low complexity" evidence="1">
    <location>
        <begin position="518"/>
        <end position="531"/>
    </location>
</feature>
<dbReference type="InterPro" id="IPR046467">
    <property type="entry name" value="PHL_dom"/>
</dbReference>
<feature type="region of interest" description="Disordered" evidence="1">
    <location>
        <begin position="1031"/>
        <end position="1055"/>
    </location>
</feature>
<dbReference type="Proteomes" id="UP001632038">
    <property type="component" value="Unassembled WGS sequence"/>
</dbReference>
<feature type="compositionally biased region" description="Polar residues" evidence="1">
    <location>
        <begin position="1085"/>
        <end position="1094"/>
    </location>
</feature>
<organism evidence="4 5">
    <name type="scientific">Castilleja foliolosa</name>
    <dbReference type="NCBI Taxonomy" id="1961234"/>
    <lineage>
        <taxon>Eukaryota</taxon>
        <taxon>Viridiplantae</taxon>
        <taxon>Streptophyta</taxon>
        <taxon>Embryophyta</taxon>
        <taxon>Tracheophyta</taxon>
        <taxon>Spermatophyta</taxon>
        <taxon>Magnoliopsida</taxon>
        <taxon>eudicotyledons</taxon>
        <taxon>Gunneridae</taxon>
        <taxon>Pentapetalae</taxon>
        <taxon>asterids</taxon>
        <taxon>lamiids</taxon>
        <taxon>Lamiales</taxon>
        <taxon>Orobanchaceae</taxon>
        <taxon>Pedicularideae</taxon>
        <taxon>Castillejinae</taxon>
        <taxon>Castilleja</taxon>
    </lineage>
</organism>
<feature type="compositionally biased region" description="Polar residues" evidence="1">
    <location>
        <begin position="550"/>
        <end position="566"/>
    </location>
</feature>
<dbReference type="AlphaFoldDB" id="A0ABD3CRZ0"/>
<evidence type="ECO:0000313" key="5">
    <source>
        <dbReference type="Proteomes" id="UP001632038"/>
    </source>
</evidence>
<dbReference type="EMBL" id="JAVIJP010000032">
    <property type="protein sequence ID" value="KAL3632086.1"/>
    <property type="molecule type" value="Genomic_DNA"/>
</dbReference>
<accession>A0ABD3CRZ0</accession>
<keyword evidence="5" id="KW-1185">Reference proteome</keyword>
<feature type="compositionally biased region" description="Low complexity" evidence="1">
    <location>
        <begin position="1160"/>
        <end position="1175"/>
    </location>
</feature>
<feature type="compositionally biased region" description="Polar residues" evidence="1">
    <location>
        <begin position="1134"/>
        <end position="1153"/>
    </location>
</feature>
<feature type="domain" description="Spt20-like SEP" evidence="2">
    <location>
        <begin position="70"/>
        <end position="224"/>
    </location>
</feature>
<feature type="compositionally biased region" description="Low complexity" evidence="1">
    <location>
        <begin position="857"/>
        <end position="875"/>
    </location>
</feature>
<feature type="compositionally biased region" description="Polar residues" evidence="1">
    <location>
        <begin position="1203"/>
        <end position="1218"/>
    </location>
</feature>
<evidence type="ECO:0000259" key="3">
    <source>
        <dbReference type="Pfam" id="PF20474"/>
    </source>
</evidence>
<dbReference type="Pfam" id="PF12090">
    <property type="entry name" value="Spt20_SEP"/>
    <property type="match status" value="1"/>
</dbReference>
<proteinExistence type="predicted"/>
<feature type="compositionally biased region" description="Polar residues" evidence="1">
    <location>
        <begin position="598"/>
        <end position="612"/>
    </location>
</feature>
<dbReference type="PANTHER" id="PTHR13526:SF8">
    <property type="entry name" value="TRANSCRIPTION FACTOR SPT20 HOMOLOG"/>
    <property type="match status" value="1"/>
</dbReference>
<feature type="compositionally biased region" description="Polar residues" evidence="1">
    <location>
        <begin position="811"/>
        <end position="824"/>
    </location>
</feature>
<feature type="region of interest" description="Disordered" evidence="1">
    <location>
        <begin position="1128"/>
        <end position="1225"/>
    </location>
</feature>
<feature type="compositionally biased region" description="Polar residues" evidence="1">
    <location>
        <begin position="843"/>
        <end position="856"/>
    </location>
</feature>
<reference evidence="5" key="1">
    <citation type="journal article" date="2024" name="IScience">
        <title>Strigolactones Initiate the Formation of Haustorium-like Structures in Castilleja.</title>
        <authorList>
            <person name="Buerger M."/>
            <person name="Peterson D."/>
            <person name="Chory J."/>
        </authorList>
    </citation>
    <scope>NUCLEOTIDE SEQUENCE [LARGE SCALE GENOMIC DNA]</scope>
</reference>
<feature type="region of interest" description="Disordered" evidence="1">
    <location>
        <begin position="787"/>
        <end position="875"/>
    </location>
</feature>
<feature type="compositionally biased region" description="Low complexity" evidence="1">
    <location>
        <begin position="580"/>
        <end position="597"/>
    </location>
</feature>
<feature type="compositionally biased region" description="Gly residues" evidence="1">
    <location>
        <begin position="1037"/>
        <end position="1046"/>
    </location>
</feature>
<name>A0ABD3CRZ0_9LAMI</name>
<gene>
    <name evidence="4" type="ORF">CASFOL_025070</name>
</gene>
<feature type="compositionally biased region" description="Low complexity" evidence="1">
    <location>
        <begin position="1095"/>
        <end position="1109"/>
    </location>
</feature>
<feature type="compositionally biased region" description="Polar residues" evidence="1">
    <location>
        <begin position="1176"/>
        <end position="1185"/>
    </location>
</feature>
<feature type="region of interest" description="Disordered" evidence="1">
    <location>
        <begin position="1"/>
        <end position="28"/>
    </location>
</feature>